<dbReference type="Proteomes" id="UP001145072">
    <property type="component" value="Unassembled WGS sequence"/>
</dbReference>
<name>A0A9X3WGG4_9BACI</name>
<dbReference type="InterPro" id="IPR022551">
    <property type="entry name" value="BrxC"/>
</dbReference>
<dbReference type="EMBL" id="JAMQJZ010000001">
    <property type="protein sequence ID" value="MDC3419300.1"/>
    <property type="molecule type" value="Genomic_DNA"/>
</dbReference>
<comment type="caution">
    <text evidence="1">The sequence shown here is derived from an EMBL/GenBank/DDBJ whole genome shotgun (WGS) entry which is preliminary data.</text>
</comment>
<accession>A0A9X3WGG4</accession>
<dbReference type="Pfam" id="PF11009">
    <property type="entry name" value="BrxC"/>
    <property type="match status" value="1"/>
</dbReference>
<sequence>MTIKVIENEMQFEDIKNDTKAFMLLKHSLTCPISAAAEAEYRSFQEEANLPLYILHVQEARELSNTIADTFKVKHESPQVLLFNNDQVVWHESHQRIKQDILASHAEKL</sequence>
<dbReference type="Gene3D" id="3.40.30.10">
    <property type="entry name" value="Glutaredoxin"/>
    <property type="match status" value="1"/>
</dbReference>
<dbReference type="NCBIfam" id="TIGR04019">
    <property type="entry name" value="B_thiol_YtxJ"/>
    <property type="match status" value="1"/>
</dbReference>
<dbReference type="RefSeq" id="WP_259867266.1">
    <property type="nucleotide sequence ID" value="NZ_JAMQJZ010000001.1"/>
</dbReference>
<reference evidence="1" key="1">
    <citation type="submission" date="2022-06" db="EMBL/GenBank/DDBJ databases">
        <title>Aquibacillus sp. a new bacterium isolated from soil saline samples.</title>
        <authorList>
            <person name="Galisteo C."/>
            <person name="De La Haba R."/>
            <person name="Sanchez-Porro C."/>
            <person name="Ventosa A."/>
        </authorList>
    </citation>
    <scope>NUCLEOTIDE SEQUENCE</scope>
    <source>
        <strain evidence="1">JCM 12387</strain>
    </source>
</reference>
<evidence type="ECO:0000313" key="2">
    <source>
        <dbReference type="Proteomes" id="UP001145072"/>
    </source>
</evidence>
<dbReference type="InterPro" id="IPR036249">
    <property type="entry name" value="Thioredoxin-like_sf"/>
</dbReference>
<organism evidence="1 2">
    <name type="scientific">Aquibacillus koreensis</name>
    <dbReference type="NCBI Taxonomy" id="279446"/>
    <lineage>
        <taxon>Bacteria</taxon>
        <taxon>Bacillati</taxon>
        <taxon>Bacillota</taxon>
        <taxon>Bacilli</taxon>
        <taxon>Bacillales</taxon>
        <taxon>Bacillaceae</taxon>
        <taxon>Aquibacillus</taxon>
    </lineage>
</organism>
<protein>
    <submittedName>
        <fullName evidence="1">Bacillithiol system redox-active protein YtxJ</fullName>
    </submittedName>
</protein>
<gene>
    <name evidence="1" type="primary">ytxJ</name>
    <name evidence="1" type="ORF">NC661_02760</name>
</gene>
<proteinExistence type="predicted"/>
<dbReference type="SUPFAM" id="SSF52833">
    <property type="entry name" value="Thioredoxin-like"/>
    <property type="match status" value="1"/>
</dbReference>
<keyword evidence="2" id="KW-1185">Reference proteome</keyword>
<evidence type="ECO:0000313" key="1">
    <source>
        <dbReference type="EMBL" id="MDC3419300.1"/>
    </source>
</evidence>
<dbReference type="AlphaFoldDB" id="A0A9X3WGG4"/>